<dbReference type="InterPro" id="IPR028037">
    <property type="entry name" value="Antitoxin_Rv0909/MT0933"/>
</dbReference>
<evidence type="ECO:0000313" key="3">
    <source>
        <dbReference type="Proteomes" id="UP000473014"/>
    </source>
</evidence>
<dbReference type="AlphaFoldDB" id="A0A6G2BGC1"/>
<name>A0A6G2BGC1_9ACTN</name>
<evidence type="ECO:0000256" key="1">
    <source>
        <dbReference type="SAM" id="MobiDB-lite"/>
    </source>
</evidence>
<sequence length="69" mass="7439">MGFKDKVKGMMSQHGDKADRGVEKAGDAVDERTGGKHRRHIDTGTDKARKTRKRMTRDEGEGGTGGPAA</sequence>
<dbReference type="EMBL" id="WIXO01000001">
    <property type="protein sequence ID" value="MTE21325.1"/>
    <property type="molecule type" value="Genomic_DNA"/>
</dbReference>
<dbReference type="RefSeq" id="WP_155073904.1">
    <property type="nucleotide sequence ID" value="NZ_WIXO01000001.1"/>
</dbReference>
<reference evidence="2 3" key="1">
    <citation type="submission" date="2019-11" db="EMBL/GenBank/DDBJ databases">
        <authorList>
            <person name="Yuan L."/>
        </authorList>
    </citation>
    <scope>NUCLEOTIDE SEQUENCE [LARGE SCALE GENOMIC DNA]</scope>
    <source>
        <strain evidence="2 3">TRM43335</strain>
    </source>
</reference>
<organism evidence="2 3">
    <name type="scientific">Streptomyces taklimakanensis</name>
    <dbReference type="NCBI Taxonomy" id="2569853"/>
    <lineage>
        <taxon>Bacteria</taxon>
        <taxon>Bacillati</taxon>
        <taxon>Actinomycetota</taxon>
        <taxon>Actinomycetes</taxon>
        <taxon>Kitasatosporales</taxon>
        <taxon>Streptomycetaceae</taxon>
        <taxon>Streptomyces</taxon>
    </lineage>
</organism>
<protein>
    <submittedName>
        <fullName evidence="2">Antitoxin</fullName>
    </submittedName>
</protein>
<feature type="compositionally biased region" description="Basic and acidic residues" evidence="1">
    <location>
        <begin position="1"/>
        <end position="34"/>
    </location>
</feature>
<dbReference type="Proteomes" id="UP000473014">
    <property type="component" value="Unassembled WGS sequence"/>
</dbReference>
<keyword evidence="3" id="KW-1185">Reference proteome</keyword>
<gene>
    <name evidence="2" type="ORF">F0L17_19850</name>
</gene>
<dbReference type="OrthoDB" id="3402428at2"/>
<comment type="caution">
    <text evidence="2">The sequence shown here is derived from an EMBL/GenBank/DDBJ whole genome shotgun (WGS) entry which is preliminary data.</text>
</comment>
<dbReference type="Pfam" id="PF14013">
    <property type="entry name" value="MT0933_antitox"/>
    <property type="match status" value="1"/>
</dbReference>
<evidence type="ECO:0000313" key="2">
    <source>
        <dbReference type="EMBL" id="MTE21325.1"/>
    </source>
</evidence>
<feature type="region of interest" description="Disordered" evidence="1">
    <location>
        <begin position="1"/>
        <end position="69"/>
    </location>
</feature>
<proteinExistence type="predicted"/>
<accession>A0A6G2BGC1</accession>